<keyword evidence="1" id="KW-0812">Transmembrane</keyword>
<name>V4AUT1_LOTGI</name>
<dbReference type="Proteomes" id="UP000030746">
    <property type="component" value="Unassembled WGS sequence"/>
</dbReference>
<evidence type="ECO:0000313" key="3">
    <source>
        <dbReference type="Proteomes" id="UP000030746"/>
    </source>
</evidence>
<evidence type="ECO:0000256" key="1">
    <source>
        <dbReference type="SAM" id="Phobius"/>
    </source>
</evidence>
<keyword evidence="3" id="KW-1185">Reference proteome</keyword>
<sequence>MTVSVKCSFFRKYLVLISFISKSEGMCQLYYITSIFIILFRLNVCVKFTCFITSMFILSFGVKMKVCANFTPFYLGHLVLNILSIVQSEGHDYSTSQYFINQSKDQAKVCANFTIFRGRDCSTSIYVLSFTVKNEGMYQFYTISRTFCTYYYPYYYSEGRALSTSISILLFRVKAISYLNIDIIIEIKHSNVSIKIDLYLGHLATMFLVGVKDIKYLIMHFIESKLRLKVCAEFILLLTYLVPQDPNYYSVGESISKLFYILNIGTPLFIFLFKVKYTKQLCLENLFFSIIEIQYHTLTVSYTKVCGCNFHFSIIQYHTRKYHTRKVCKENFYFSIMNVRSEGLSYLVPFLLEVKKCGVCFITDLIEVKVCQNHHIFTRSEAFYKGMSKSTFYLLKMKIELDVNVRYVYIFQITIYLLEVKYFTKYKLDDKVSKVCLQYHYFTKYKLDDKVSKYSTRYKLYDKVRYKLDDKFSTRYKLDDKYFTRYKLDDKERYKLDAEVSKVSDIYQIRGYFQEVYDKPTWGFFKQTYTKAAHIIIPK</sequence>
<dbReference type="HOGENOM" id="CLU_505574_0_0_1"/>
<dbReference type="GeneID" id="20242192"/>
<dbReference type="EMBL" id="KB200559">
    <property type="protein sequence ID" value="ESP01068.1"/>
    <property type="molecule type" value="Genomic_DNA"/>
</dbReference>
<proteinExistence type="predicted"/>
<keyword evidence="1" id="KW-1133">Transmembrane helix</keyword>
<feature type="transmembrane region" description="Helical" evidence="1">
    <location>
        <begin position="29"/>
        <end position="58"/>
    </location>
</feature>
<dbReference type="KEGG" id="lgi:LOTGIDRAFT_172801"/>
<evidence type="ECO:0000313" key="2">
    <source>
        <dbReference type="EMBL" id="ESP01068.1"/>
    </source>
</evidence>
<organism evidence="2 3">
    <name type="scientific">Lottia gigantea</name>
    <name type="common">Giant owl limpet</name>
    <dbReference type="NCBI Taxonomy" id="225164"/>
    <lineage>
        <taxon>Eukaryota</taxon>
        <taxon>Metazoa</taxon>
        <taxon>Spiralia</taxon>
        <taxon>Lophotrochozoa</taxon>
        <taxon>Mollusca</taxon>
        <taxon>Gastropoda</taxon>
        <taxon>Patellogastropoda</taxon>
        <taxon>Lottioidea</taxon>
        <taxon>Lottiidae</taxon>
        <taxon>Lottia</taxon>
    </lineage>
</organism>
<reference evidence="2 3" key="1">
    <citation type="journal article" date="2013" name="Nature">
        <title>Insights into bilaterian evolution from three spiralian genomes.</title>
        <authorList>
            <person name="Simakov O."/>
            <person name="Marletaz F."/>
            <person name="Cho S.J."/>
            <person name="Edsinger-Gonzales E."/>
            <person name="Havlak P."/>
            <person name="Hellsten U."/>
            <person name="Kuo D.H."/>
            <person name="Larsson T."/>
            <person name="Lv J."/>
            <person name="Arendt D."/>
            <person name="Savage R."/>
            <person name="Osoegawa K."/>
            <person name="de Jong P."/>
            <person name="Grimwood J."/>
            <person name="Chapman J.A."/>
            <person name="Shapiro H."/>
            <person name="Aerts A."/>
            <person name="Otillar R.P."/>
            <person name="Terry A.Y."/>
            <person name="Boore J.L."/>
            <person name="Grigoriev I.V."/>
            <person name="Lindberg D.R."/>
            <person name="Seaver E.C."/>
            <person name="Weisblat D.A."/>
            <person name="Putnam N.H."/>
            <person name="Rokhsar D.S."/>
        </authorList>
    </citation>
    <scope>NUCLEOTIDE SEQUENCE [LARGE SCALE GENOMIC DNA]</scope>
</reference>
<dbReference type="CTD" id="20242192"/>
<keyword evidence="1" id="KW-0472">Membrane</keyword>
<dbReference type="RefSeq" id="XP_009048227.1">
    <property type="nucleotide sequence ID" value="XM_009049979.1"/>
</dbReference>
<dbReference type="AlphaFoldDB" id="V4AUT1"/>
<gene>
    <name evidence="2" type="ORF">LOTGIDRAFT_172801</name>
</gene>
<protein>
    <submittedName>
        <fullName evidence="2">Uncharacterized protein</fullName>
    </submittedName>
</protein>
<accession>V4AUT1</accession>